<protein>
    <recommendedName>
        <fullName evidence="3 10">Histidine--tRNA ligase</fullName>
        <ecNumber evidence="2 10">6.1.1.21</ecNumber>
    </recommendedName>
</protein>
<dbReference type="InterPro" id="IPR006195">
    <property type="entry name" value="aa-tRNA-synth_II"/>
</dbReference>
<feature type="domain" description="Aminoacyl-transfer RNA synthetases class-II family profile" evidence="11">
    <location>
        <begin position="20"/>
        <end position="354"/>
    </location>
</feature>
<dbReference type="Pfam" id="PF03129">
    <property type="entry name" value="HGTP_anticodon"/>
    <property type="match status" value="1"/>
</dbReference>
<dbReference type="NCBIfam" id="TIGR00442">
    <property type="entry name" value="hisS"/>
    <property type="match status" value="1"/>
</dbReference>
<keyword evidence="4" id="KW-0963">Cytoplasm</keyword>
<dbReference type="PANTHER" id="PTHR11476">
    <property type="entry name" value="HISTIDYL-TRNA SYNTHETASE"/>
    <property type="match status" value="1"/>
</dbReference>
<evidence type="ECO:0000313" key="13">
    <source>
        <dbReference type="Proteomes" id="UP001597233"/>
    </source>
</evidence>
<dbReference type="GO" id="GO:0004821">
    <property type="term" value="F:histidine-tRNA ligase activity"/>
    <property type="evidence" value="ECO:0007669"/>
    <property type="project" value="UniProtKB-EC"/>
</dbReference>
<dbReference type="InterPro" id="IPR015807">
    <property type="entry name" value="His-tRNA-ligase"/>
</dbReference>
<dbReference type="PROSITE" id="PS50862">
    <property type="entry name" value="AA_TRNA_LIGASE_II"/>
    <property type="match status" value="1"/>
</dbReference>
<reference evidence="13" key="1">
    <citation type="journal article" date="2019" name="Int. J. Syst. Evol. Microbiol.">
        <title>The Global Catalogue of Microorganisms (GCM) 10K type strain sequencing project: providing services to taxonomists for standard genome sequencing and annotation.</title>
        <authorList>
            <consortium name="The Broad Institute Genomics Platform"/>
            <consortium name="The Broad Institute Genome Sequencing Center for Infectious Disease"/>
            <person name="Wu L."/>
            <person name="Ma J."/>
        </authorList>
    </citation>
    <scope>NUCLEOTIDE SEQUENCE [LARGE SCALE GENOMIC DNA]</scope>
    <source>
        <strain evidence="13">CCUG 54950</strain>
    </source>
</reference>
<dbReference type="Pfam" id="PF13393">
    <property type="entry name" value="tRNA-synt_His"/>
    <property type="match status" value="1"/>
</dbReference>
<comment type="caution">
    <text evidence="12">The sequence shown here is derived from an EMBL/GenBank/DDBJ whole genome shotgun (WGS) entry which is preliminary data.</text>
</comment>
<evidence type="ECO:0000256" key="3">
    <source>
        <dbReference type="ARBA" id="ARBA00017399"/>
    </source>
</evidence>
<evidence type="ECO:0000313" key="12">
    <source>
        <dbReference type="EMBL" id="MFD1884730.1"/>
    </source>
</evidence>
<proteinExistence type="inferred from homology"/>
<dbReference type="Proteomes" id="UP001597233">
    <property type="component" value="Unassembled WGS sequence"/>
</dbReference>
<keyword evidence="5" id="KW-0547">Nucleotide-binding</keyword>
<keyword evidence="8" id="KW-0030">Aminoacyl-tRNA synthetase</keyword>
<dbReference type="InterPro" id="IPR045864">
    <property type="entry name" value="aa-tRNA-synth_II/BPL/LPL"/>
</dbReference>
<dbReference type="InterPro" id="IPR004154">
    <property type="entry name" value="Anticodon-bd"/>
</dbReference>
<gene>
    <name evidence="12" type="primary">hisS</name>
    <name evidence="12" type="ORF">ACFSC9_04265</name>
</gene>
<dbReference type="EMBL" id="JBHUEH010000010">
    <property type="protein sequence ID" value="MFD1884730.1"/>
    <property type="molecule type" value="Genomic_DNA"/>
</dbReference>
<keyword evidence="12" id="KW-0436">Ligase</keyword>
<dbReference type="Gene3D" id="3.30.930.10">
    <property type="entry name" value="Bira Bifunctional Protein, Domain 2"/>
    <property type="match status" value="1"/>
</dbReference>
<keyword evidence="7" id="KW-0648">Protein biosynthesis</keyword>
<evidence type="ECO:0000256" key="2">
    <source>
        <dbReference type="ARBA" id="ARBA00012815"/>
    </source>
</evidence>
<dbReference type="RefSeq" id="WP_347324377.1">
    <property type="nucleotide sequence ID" value="NZ_JBCGUH010000003.1"/>
</dbReference>
<keyword evidence="6" id="KW-0067">ATP-binding</keyword>
<dbReference type="EC" id="6.1.1.21" evidence="2 10"/>
<dbReference type="SUPFAM" id="SSF55681">
    <property type="entry name" value="Class II aaRS and biotin synthetases"/>
    <property type="match status" value="1"/>
</dbReference>
<keyword evidence="13" id="KW-1185">Reference proteome</keyword>
<evidence type="ECO:0000256" key="8">
    <source>
        <dbReference type="ARBA" id="ARBA00023146"/>
    </source>
</evidence>
<evidence type="ECO:0000256" key="5">
    <source>
        <dbReference type="ARBA" id="ARBA00022741"/>
    </source>
</evidence>
<evidence type="ECO:0000256" key="4">
    <source>
        <dbReference type="ARBA" id="ARBA00022490"/>
    </source>
</evidence>
<evidence type="ECO:0000256" key="9">
    <source>
        <dbReference type="ARBA" id="ARBA00047639"/>
    </source>
</evidence>
<name>A0ABW4RFX9_9BACL</name>
<dbReference type="CDD" id="cd00773">
    <property type="entry name" value="HisRS-like_core"/>
    <property type="match status" value="1"/>
</dbReference>
<evidence type="ECO:0000256" key="1">
    <source>
        <dbReference type="ARBA" id="ARBA00008226"/>
    </source>
</evidence>
<accession>A0ABW4RFX9</accession>
<organism evidence="12 13">
    <name type="scientific">Paenibacillus wenxiniae</name>
    <dbReference type="NCBI Taxonomy" id="1636843"/>
    <lineage>
        <taxon>Bacteria</taxon>
        <taxon>Bacillati</taxon>
        <taxon>Bacillota</taxon>
        <taxon>Bacilli</taxon>
        <taxon>Bacillales</taxon>
        <taxon>Paenibacillaceae</taxon>
        <taxon>Paenibacillus</taxon>
    </lineage>
</organism>
<evidence type="ECO:0000256" key="7">
    <source>
        <dbReference type="ARBA" id="ARBA00022917"/>
    </source>
</evidence>
<dbReference type="PANTHER" id="PTHR11476:SF7">
    <property type="entry name" value="HISTIDINE--TRNA LIGASE"/>
    <property type="match status" value="1"/>
</dbReference>
<dbReference type="Gene3D" id="3.40.50.800">
    <property type="entry name" value="Anticodon-binding domain"/>
    <property type="match status" value="1"/>
</dbReference>
<sequence>MQTASMQNVKGTSDYISGEQRLRRQIRNLLEQQFYCFGYEEAETSALSELEWLTSKYGGGEEITKEIYRLSDQRGRALGLRYDLTMPLARLLTLHPGLRLPYRRFEMGKVFRNGPTKRGRLREFWQCDADVVGVAGPEAELELFQLAIQSFAKLDIPVIIRWNNRSLLAEVLMALGIPESLLSSVMLTLDKLAKISRADVAAELSSKGLNTSATTRLMELIDRAPQQLTLTALAATYALDDQPGYEEAQTLQQLLTSLEMDNVCVFDLFLSRGLSFYTGTVYEIFDATGQYTSSLGSGGRYDGMIGKLSDRSELELPAVGLSFGLESVMELYRQQPQAQAVLRNPVQIDVAVIPIGDTLVEAVRTSGLLRNAGITTITDTSGRKLGKLLNSLYTRGIRFVILIGEDEVRAEQVNLRDLAEGVEIAVSVEEALHRLTQICL</sequence>
<dbReference type="SUPFAM" id="SSF52954">
    <property type="entry name" value="Class II aaRS ABD-related"/>
    <property type="match status" value="1"/>
</dbReference>
<evidence type="ECO:0000259" key="11">
    <source>
        <dbReference type="PROSITE" id="PS50862"/>
    </source>
</evidence>
<evidence type="ECO:0000256" key="10">
    <source>
        <dbReference type="NCBIfam" id="TIGR00442"/>
    </source>
</evidence>
<dbReference type="InterPro" id="IPR004516">
    <property type="entry name" value="HisRS/HisZ"/>
</dbReference>
<evidence type="ECO:0000256" key="6">
    <source>
        <dbReference type="ARBA" id="ARBA00022840"/>
    </source>
</evidence>
<comment type="similarity">
    <text evidence="1">Belongs to the class-II aminoacyl-tRNA synthetase family.</text>
</comment>
<comment type="catalytic activity">
    <reaction evidence="9">
        <text>tRNA(His) + L-histidine + ATP = L-histidyl-tRNA(His) + AMP + diphosphate + H(+)</text>
        <dbReference type="Rhea" id="RHEA:17313"/>
        <dbReference type="Rhea" id="RHEA-COMP:9665"/>
        <dbReference type="Rhea" id="RHEA-COMP:9689"/>
        <dbReference type="ChEBI" id="CHEBI:15378"/>
        <dbReference type="ChEBI" id="CHEBI:30616"/>
        <dbReference type="ChEBI" id="CHEBI:33019"/>
        <dbReference type="ChEBI" id="CHEBI:57595"/>
        <dbReference type="ChEBI" id="CHEBI:78442"/>
        <dbReference type="ChEBI" id="CHEBI:78527"/>
        <dbReference type="ChEBI" id="CHEBI:456215"/>
        <dbReference type="EC" id="6.1.1.21"/>
    </reaction>
</comment>
<dbReference type="InterPro" id="IPR036621">
    <property type="entry name" value="Anticodon-bd_dom_sf"/>
</dbReference>
<dbReference type="InterPro" id="IPR041715">
    <property type="entry name" value="HisRS-like_core"/>
</dbReference>
<dbReference type="PIRSF" id="PIRSF001549">
    <property type="entry name" value="His-tRNA_synth"/>
    <property type="match status" value="1"/>
</dbReference>